<protein>
    <submittedName>
        <fullName evidence="1">Uncharacterized protein</fullName>
    </submittedName>
</protein>
<comment type="caution">
    <text evidence="1">The sequence shown here is derived from an EMBL/GenBank/DDBJ whole genome shotgun (WGS) entry which is preliminary data.</text>
</comment>
<dbReference type="OrthoDB" id="10055366at2759"/>
<dbReference type="AlphaFoldDB" id="A0A6G0XZB7"/>
<keyword evidence="2" id="KW-1185">Reference proteome</keyword>
<evidence type="ECO:0000313" key="2">
    <source>
        <dbReference type="Proteomes" id="UP000478052"/>
    </source>
</evidence>
<organism evidence="1 2">
    <name type="scientific">Aphis craccivora</name>
    <name type="common">Cowpea aphid</name>
    <dbReference type="NCBI Taxonomy" id="307492"/>
    <lineage>
        <taxon>Eukaryota</taxon>
        <taxon>Metazoa</taxon>
        <taxon>Ecdysozoa</taxon>
        <taxon>Arthropoda</taxon>
        <taxon>Hexapoda</taxon>
        <taxon>Insecta</taxon>
        <taxon>Pterygota</taxon>
        <taxon>Neoptera</taxon>
        <taxon>Paraneoptera</taxon>
        <taxon>Hemiptera</taxon>
        <taxon>Sternorrhyncha</taxon>
        <taxon>Aphidomorpha</taxon>
        <taxon>Aphidoidea</taxon>
        <taxon>Aphididae</taxon>
        <taxon>Aphidini</taxon>
        <taxon>Aphis</taxon>
        <taxon>Aphis</taxon>
    </lineage>
</organism>
<proteinExistence type="predicted"/>
<gene>
    <name evidence="1" type="ORF">FWK35_00019336</name>
</gene>
<evidence type="ECO:0000313" key="1">
    <source>
        <dbReference type="EMBL" id="KAF0746309.1"/>
    </source>
</evidence>
<dbReference type="Proteomes" id="UP000478052">
    <property type="component" value="Unassembled WGS sequence"/>
</dbReference>
<name>A0A6G0XZB7_APHCR</name>
<sequence length="151" mass="17024">MKLLPLWSGIMIPKFGYGNKTILSAAVESMFNKIKNIVFKDIGLPTSLETFIERRLVSLKGSALLANGIYDMFEGDIKSQKPTFTHNKKIKLSKNKNEEFKVDDSPSFLKGCTLQPLSDDVQIVMDNMNDVEESSIIFDHSILNESDVNFD</sequence>
<dbReference type="EMBL" id="VUJU01007265">
    <property type="protein sequence ID" value="KAF0746309.1"/>
    <property type="molecule type" value="Genomic_DNA"/>
</dbReference>
<accession>A0A6G0XZB7</accession>
<reference evidence="1 2" key="1">
    <citation type="submission" date="2019-08" db="EMBL/GenBank/DDBJ databases">
        <title>Whole genome of Aphis craccivora.</title>
        <authorList>
            <person name="Voronova N.V."/>
            <person name="Shulinski R.S."/>
            <person name="Bandarenka Y.V."/>
            <person name="Zhorov D.G."/>
            <person name="Warner D."/>
        </authorList>
    </citation>
    <scope>NUCLEOTIDE SEQUENCE [LARGE SCALE GENOMIC DNA]</scope>
    <source>
        <strain evidence="1">180601</strain>
        <tissue evidence="1">Whole Body</tissue>
    </source>
</reference>